<organism evidence="2 3">
    <name type="scientific">Candidatus Blackburnbacteria bacterium RIFCSPLOWO2_01_FULL_40_20</name>
    <dbReference type="NCBI Taxonomy" id="1797519"/>
    <lineage>
        <taxon>Bacteria</taxon>
        <taxon>Candidatus Blackburniibacteriota</taxon>
    </lineage>
</organism>
<dbReference type="AlphaFoldDB" id="A0A1G1VF71"/>
<evidence type="ECO:0000256" key="1">
    <source>
        <dbReference type="ARBA" id="ARBA00023115"/>
    </source>
</evidence>
<comment type="caution">
    <text evidence="2">The sequence shown here is derived from an EMBL/GenBank/DDBJ whole genome shotgun (WGS) entry which is preliminary data.</text>
</comment>
<keyword evidence="1" id="KW-0620">Polyamine biosynthesis</keyword>
<dbReference type="EMBL" id="MHCC01000003">
    <property type="protein sequence ID" value="OGY14065.1"/>
    <property type="molecule type" value="Genomic_DNA"/>
</dbReference>
<dbReference type="Gene3D" id="3.40.50.150">
    <property type="entry name" value="Vaccinia Virus protein VP39"/>
    <property type="match status" value="1"/>
</dbReference>
<evidence type="ECO:0000313" key="3">
    <source>
        <dbReference type="Proteomes" id="UP000178659"/>
    </source>
</evidence>
<evidence type="ECO:0008006" key="4">
    <source>
        <dbReference type="Google" id="ProtNLM"/>
    </source>
</evidence>
<dbReference type="PANTHER" id="PTHR43317">
    <property type="entry name" value="THERMOSPERMINE SYNTHASE ACAULIS5"/>
    <property type="match status" value="1"/>
</dbReference>
<evidence type="ECO:0000313" key="2">
    <source>
        <dbReference type="EMBL" id="OGY14065.1"/>
    </source>
</evidence>
<dbReference type="Pfam" id="PF01564">
    <property type="entry name" value="Spermine_synth"/>
    <property type="match status" value="1"/>
</dbReference>
<reference evidence="2 3" key="1">
    <citation type="journal article" date="2016" name="Nat. Commun.">
        <title>Thousands of microbial genomes shed light on interconnected biogeochemical processes in an aquifer system.</title>
        <authorList>
            <person name="Anantharaman K."/>
            <person name="Brown C.T."/>
            <person name="Hug L.A."/>
            <person name="Sharon I."/>
            <person name="Castelle C.J."/>
            <person name="Probst A.J."/>
            <person name="Thomas B.C."/>
            <person name="Singh A."/>
            <person name="Wilkins M.J."/>
            <person name="Karaoz U."/>
            <person name="Brodie E.L."/>
            <person name="Williams K.H."/>
            <person name="Hubbard S.S."/>
            <person name="Banfield J.F."/>
        </authorList>
    </citation>
    <scope>NUCLEOTIDE SEQUENCE [LARGE SCALE GENOMIC DNA]</scope>
</reference>
<proteinExistence type="predicted"/>
<dbReference type="InterPro" id="IPR029063">
    <property type="entry name" value="SAM-dependent_MTases_sf"/>
</dbReference>
<dbReference type="SUPFAM" id="SSF53335">
    <property type="entry name" value="S-adenosyl-L-methionine-dependent methyltransferases"/>
    <property type="match status" value="1"/>
</dbReference>
<dbReference type="Proteomes" id="UP000178659">
    <property type="component" value="Unassembled WGS sequence"/>
</dbReference>
<dbReference type="CDD" id="cd02440">
    <property type="entry name" value="AdoMet_MTases"/>
    <property type="match status" value="1"/>
</dbReference>
<dbReference type="PANTHER" id="PTHR43317:SF1">
    <property type="entry name" value="THERMOSPERMINE SYNTHASE ACAULIS5"/>
    <property type="match status" value="1"/>
</dbReference>
<protein>
    <recommendedName>
        <fullName evidence="4">PABS domain-containing protein</fullName>
    </recommendedName>
</protein>
<gene>
    <name evidence="2" type="ORF">A3A77_03770</name>
</gene>
<name>A0A1G1VF71_9BACT</name>
<sequence>MFKLIKILEEVESPYNGKIQVVQTFEGRRILVGGVSQSGWLVKKVWETALKRLKKDKAEAGEILILGLGGGSITEVVSGLWPNAQMTAVDIDCEMVNMGKKYLDLDKVKNLRIEIEDAEKFVKSTKKKYDFVLIDLYKGPKMPEQFMGKKFVEAFYQLLEKSGVAAFNHLFTQTEKNDALSLEGKLRENFSSILRVYPEANVVYLCFKE</sequence>
<dbReference type="GO" id="GO:0006596">
    <property type="term" value="P:polyamine biosynthetic process"/>
    <property type="evidence" value="ECO:0007669"/>
    <property type="project" value="UniProtKB-KW"/>
</dbReference>
<accession>A0A1G1VF71</accession>